<keyword evidence="2" id="KW-1185">Reference proteome</keyword>
<dbReference type="AlphaFoldDB" id="A0A316G6Y1"/>
<proteinExistence type="predicted"/>
<organism evidence="1 2">
    <name type="scientific">Silicimonas algicola</name>
    <dbReference type="NCBI Taxonomy" id="1826607"/>
    <lineage>
        <taxon>Bacteria</taxon>
        <taxon>Pseudomonadati</taxon>
        <taxon>Pseudomonadota</taxon>
        <taxon>Alphaproteobacteria</taxon>
        <taxon>Rhodobacterales</taxon>
        <taxon>Paracoccaceae</taxon>
    </lineage>
</organism>
<name>A0A316G6Y1_9RHOB</name>
<comment type="caution">
    <text evidence="1">The sequence shown here is derived from an EMBL/GenBank/DDBJ whole genome shotgun (WGS) entry which is preliminary data.</text>
</comment>
<gene>
    <name evidence="1" type="ORF">C8D95_104241</name>
</gene>
<evidence type="ECO:0000313" key="2">
    <source>
        <dbReference type="Proteomes" id="UP000245390"/>
    </source>
</evidence>
<dbReference type="Proteomes" id="UP000245390">
    <property type="component" value="Unassembled WGS sequence"/>
</dbReference>
<sequence>MRNIGGTFSMFHSRCTPGGEGGTNGTHPYRGVPVFRPLLKHSLTTPANPAARSWQTDGCLVSYLHEAGQ</sequence>
<accession>A0A316G6Y1</accession>
<reference evidence="1 2" key="1">
    <citation type="submission" date="2018-05" db="EMBL/GenBank/DDBJ databases">
        <title>Genomic Encyclopedia of Type Strains, Phase IV (KMG-IV): sequencing the most valuable type-strain genomes for metagenomic binning, comparative biology and taxonomic classification.</title>
        <authorList>
            <person name="Goeker M."/>
        </authorList>
    </citation>
    <scope>NUCLEOTIDE SEQUENCE [LARGE SCALE GENOMIC DNA]</scope>
    <source>
        <strain evidence="1 2">DSM 103371</strain>
    </source>
</reference>
<dbReference type="EMBL" id="QGGV01000004">
    <property type="protein sequence ID" value="PWK56568.1"/>
    <property type="molecule type" value="Genomic_DNA"/>
</dbReference>
<evidence type="ECO:0000313" key="1">
    <source>
        <dbReference type="EMBL" id="PWK56568.1"/>
    </source>
</evidence>
<protein>
    <submittedName>
        <fullName evidence="1">Uncharacterized protein</fullName>
    </submittedName>
</protein>